<evidence type="ECO:0000259" key="7">
    <source>
        <dbReference type="Pfam" id="PF01266"/>
    </source>
</evidence>
<proteinExistence type="predicted"/>
<dbReference type="Gene3D" id="3.30.9.10">
    <property type="entry name" value="D-Amino Acid Oxidase, subunit A, domain 2"/>
    <property type="match status" value="1"/>
</dbReference>
<dbReference type="EMBL" id="JAZGQK010000015">
    <property type="protein sequence ID" value="MEE6260406.1"/>
    <property type="molecule type" value="Genomic_DNA"/>
</dbReference>
<dbReference type="InterPro" id="IPR012727">
    <property type="entry name" value="Gly_oxidase_ThiO"/>
</dbReference>
<evidence type="ECO:0000313" key="8">
    <source>
        <dbReference type="EMBL" id="MEE6260406.1"/>
    </source>
</evidence>
<reference evidence="8 9" key="1">
    <citation type="submission" date="2024-01" db="EMBL/GenBank/DDBJ databases">
        <title>Genome insights into Plantactinospora sonchi sp. nov.</title>
        <authorList>
            <person name="Wang L."/>
        </authorList>
    </citation>
    <scope>NUCLEOTIDE SEQUENCE [LARGE SCALE GENOMIC DNA]</scope>
    <source>
        <strain evidence="8 9">NEAU-QY2</strain>
    </source>
</reference>
<protein>
    <recommendedName>
        <fullName evidence="5">glycine oxidase</fullName>
        <ecNumber evidence="5">1.4.3.19</ecNumber>
    </recommendedName>
</protein>
<dbReference type="NCBIfam" id="TIGR02352">
    <property type="entry name" value="thiamin_ThiO"/>
    <property type="match status" value="1"/>
</dbReference>
<comment type="catalytic activity">
    <reaction evidence="4">
        <text>glycine + O2 + H2O = glyoxylate + H2O2 + NH4(+)</text>
        <dbReference type="Rhea" id="RHEA:11532"/>
        <dbReference type="ChEBI" id="CHEBI:15377"/>
        <dbReference type="ChEBI" id="CHEBI:15379"/>
        <dbReference type="ChEBI" id="CHEBI:16240"/>
        <dbReference type="ChEBI" id="CHEBI:28938"/>
        <dbReference type="ChEBI" id="CHEBI:36655"/>
        <dbReference type="ChEBI" id="CHEBI:57305"/>
        <dbReference type="EC" id="1.4.3.19"/>
    </reaction>
</comment>
<dbReference type="Proteomes" id="UP001332243">
    <property type="component" value="Unassembled WGS sequence"/>
</dbReference>
<feature type="compositionally biased region" description="Gly residues" evidence="6">
    <location>
        <begin position="383"/>
        <end position="392"/>
    </location>
</feature>
<evidence type="ECO:0000256" key="6">
    <source>
        <dbReference type="SAM" id="MobiDB-lite"/>
    </source>
</evidence>
<keyword evidence="3 8" id="KW-0560">Oxidoreductase</keyword>
<dbReference type="Gene3D" id="3.50.50.60">
    <property type="entry name" value="FAD/NAD(P)-binding domain"/>
    <property type="match status" value="1"/>
</dbReference>
<sequence>MLTGGCPDVAVIGAGPVGLATAWRCAERGMRVTVYDPNPGSGAADVAAGMLAPVSEAHFGERALTGLLVASAARWPDFAAGLTDRTGLDLGYRTEGTLSVAVTSDDLAEAERLWAYQRELGLPITRLRPAELRDREPLLATRLRGGAFAAGDHQVDPRRLVAALRAAVAAAGVTVVARPVTTLDEVAATAARVVVAAGCGTAGLTGLPVRPVKGQVLRLRAPGGAAPGFRHVIDGYVDGRGVYLVPRLDGEVVVGATVEERADLDVTASGVLELLRAATELLPELGEYHLVEARAGLRPGTPDNAPLIGPLPGRPEVLVAAGHYRHGIVLTPLTADLVADLLTTGVTDPLLAPFAPDRFGSPDPVRAEPVRSDPVRSDPEVGVGPGGRPESA</sequence>
<feature type="region of interest" description="Disordered" evidence="6">
    <location>
        <begin position="353"/>
        <end position="392"/>
    </location>
</feature>
<dbReference type="RefSeq" id="WP_331215519.1">
    <property type="nucleotide sequence ID" value="NZ_JAZGQK010000015.1"/>
</dbReference>
<feature type="domain" description="FAD dependent oxidoreductase" evidence="7">
    <location>
        <begin position="8"/>
        <end position="341"/>
    </location>
</feature>
<name>A0ABU7RVK6_9ACTN</name>
<dbReference type="GO" id="GO:0043799">
    <property type="term" value="F:glycine oxidase activity"/>
    <property type="evidence" value="ECO:0007669"/>
    <property type="project" value="UniProtKB-EC"/>
</dbReference>
<dbReference type="EC" id="1.4.3.19" evidence="5"/>
<comment type="caution">
    <text evidence="8">The sequence shown here is derived from an EMBL/GenBank/DDBJ whole genome shotgun (WGS) entry which is preliminary data.</text>
</comment>
<organism evidence="8 9">
    <name type="scientific">Plantactinospora sonchi</name>
    <dbReference type="NCBI Taxonomy" id="1544735"/>
    <lineage>
        <taxon>Bacteria</taxon>
        <taxon>Bacillati</taxon>
        <taxon>Actinomycetota</taxon>
        <taxon>Actinomycetes</taxon>
        <taxon>Micromonosporales</taxon>
        <taxon>Micromonosporaceae</taxon>
        <taxon>Plantactinospora</taxon>
    </lineage>
</organism>
<keyword evidence="9" id="KW-1185">Reference proteome</keyword>
<evidence type="ECO:0000256" key="5">
    <source>
        <dbReference type="ARBA" id="ARBA00050018"/>
    </source>
</evidence>
<dbReference type="SUPFAM" id="SSF54373">
    <property type="entry name" value="FAD-linked reductases, C-terminal domain"/>
    <property type="match status" value="1"/>
</dbReference>
<accession>A0ABU7RVK6</accession>
<feature type="compositionally biased region" description="Basic and acidic residues" evidence="6">
    <location>
        <begin position="365"/>
        <end position="379"/>
    </location>
</feature>
<keyword evidence="2" id="KW-0784">Thiamine biosynthesis</keyword>
<dbReference type="Pfam" id="PF01266">
    <property type="entry name" value="DAO"/>
    <property type="match status" value="1"/>
</dbReference>
<dbReference type="PRINTS" id="PR00419">
    <property type="entry name" value="ADXRDTASE"/>
</dbReference>
<dbReference type="InterPro" id="IPR006076">
    <property type="entry name" value="FAD-dep_OxRdtase"/>
</dbReference>
<dbReference type="PANTHER" id="PTHR13847">
    <property type="entry name" value="SARCOSINE DEHYDROGENASE-RELATED"/>
    <property type="match status" value="1"/>
</dbReference>
<comment type="pathway">
    <text evidence="1">Cofactor biosynthesis; thiamine diphosphate biosynthesis.</text>
</comment>
<evidence type="ECO:0000256" key="2">
    <source>
        <dbReference type="ARBA" id="ARBA00022977"/>
    </source>
</evidence>
<dbReference type="PANTHER" id="PTHR13847:SF289">
    <property type="entry name" value="GLYCINE OXIDASE"/>
    <property type="match status" value="1"/>
</dbReference>
<dbReference type="SUPFAM" id="SSF51905">
    <property type="entry name" value="FAD/NAD(P)-binding domain"/>
    <property type="match status" value="1"/>
</dbReference>
<gene>
    <name evidence="8" type="primary">thiO</name>
    <name evidence="8" type="ORF">V1633_18135</name>
</gene>
<evidence type="ECO:0000256" key="4">
    <source>
        <dbReference type="ARBA" id="ARBA00049872"/>
    </source>
</evidence>
<evidence type="ECO:0000256" key="1">
    <source>
        <dbReference type="ARBA" id="ARBA00004948"/>
    </source>
</evidence>
<evidence type="ECO:0000313" key="9">
    <source>
        <dbReference type="Proteomes" id="UP001332243"/>
    </source>
</evidence>
<evidence type="ECO:0000256" key="3">
    <source>
        <dbReference type="ARBA" id="ARBA00023002"/>
    </source>
</evidence>
<dbReference type="InterPro" id="IPR036188">
    <property type="entry name" value="FAD/NAD-bd_sf"/>
</dbReference>